<dbReference type="PANTHER" id="PTHR32322">
    <property type="entry name" value="INNER MEMBRANE TRANSPORTER"/>
    <property type="match status" value="1"/>
</dbReference>
<evidence type="ECO:0000256" key="2">
    <source>
        <dbReference type="ARBA" id="ARBA00007362"/>
    </source>
</evidence>
<evidence type="ECO:0000256" key="4">
    <source>
        <dbReference type="ARBA" id="ARBA00022989"/>
    </source>
</evidence>
<dbReference type="InterPro" id="IPR000620">
    <property type="entry name" value="EamA_dom"/>
</dbReference>
<dbReference type="EMBL" id="AP025591">
    <property type="protein sequence ID" value="BDG01728.1"/>
    <property type="molecule type" value="Genomic_DNA"/>
</dbReference>
<keyword evidence="5 6" id="KW-0472">Membrane</keyword>
<evidence type="ECO:0000256" key="5">
    <source>
        <dbReference type="ARBA" id="ARBA00023136"/>
    </source>
</evidence>
<evidence type="ECO:0000256" key="1">
    <source>
        <dbReference type="ARBA" id="ARBA00004141"/>
    </source>
</evidence>
<feature type="transmembrane region" description="Helical" evidence="6">
    <location>
        <begin position="162"/>
        <end position="180"/>
    </location>
</feature>
<dbReference type="PANTHER" id="PTHR32322:SF2">
    <property type="entry name" value="EAMA DOMAIN-CONTAINING PROTEIN"/>
    <property type="match status" value="1"/>
</dbReference>
<dbReference type="RefSeq" id="WP_248358505.1">
    <property type="nucleotide sequence ID" value="NZ_AP025591.1"/>
</dbReference>
<feature type="transmembrane region" description="Helical" evidence="6">
    <location>
        <begin position="279"/>
        <end position="300"/>
    </location>
</feature>
<comment type="subcellular location">
    <subcellularLocation>
        <location evidence="1">Membrane</location>
        <topology evidence="1">Multi-pass membrane protein</topology>
    </subcellularLocation>
</comment>
<feature type="domain" description="EamA" evidence="7">
    <location>
        <begin position="15"/>
        <end position="144"/>
    </location>
</feature>
<gene>
    <name evidence="8" type="ORF">AMOR_07240</name>
</gene>
<proteinExistence type="inferred from homology"/>
<feature type="transmembrane region" description="Helical" evidence="6">
    <location>
        <begin position="221"/>
        <end position="241"/>
    </location>
</feature>
<dbReference type="InterPro" id="IPR037185">
    <property type="entry name" value="EmrE-like"/>
</dbReference>
<feature type="transmembrane region" description="Helical" evidence="6">
    <location>
        <begin position="253"/>
        <end position="273"/>
    </location>
</feature>
<feature type="transmembrane region" description="Helical" evidence="6">
    <location>
        <begin position="131"/>
        <end position="150"/>
    </location>
</feature>
<dbReference type="Proteomes" id="UP001162891">
    <property type="component" value="Chromosome"/>
</dbReference>
<protein>
    <recommendedName>
        <fullName evidence="7">EamA domain-containing protein</fullName>
    </recommendedName>
</protein>
<dbReference type="SUPFAM" id="SSF103481">
    <property type="entry name" value="Multidrug resistance efflux transporter EmrE"/>
    <property type="match status" value="2"/>
</dbReference>
<evidence type="ECO:0000313" key="9">
    <source>
        <dbReference type="Proteomes" id="UP001162891"/>
    </source>
</evidence>
<dbReference type="InterPro" id="IPR050638">
    <property type="entry name" value="AA-Vitamin_Transporters"/>
</dbReference>
<evidence type="ECO:0000313" key="8">
    <source>
        <dbReference type="EMBL" id="BDG01728.1"/>
    </source>
</evidence>
<feature type="transmembrane region" description="Helical" evidence="6">
    <location>
        <begin position="72"/>
        <end position="89"/>
    </location>
</feature>
<feature type="transmembrane region" description="Helical" evidence="6">
    <location>
        <begin position="43"/>
        <end position="60"/>
    </location>
</feature>
<name>A0ABM7WQI3_9BACT</name>
<keyword evidence="3 6" id="KW-0812">Transmembrane</keyword>
<feature type="transmembrane region" description="Helical" evidence="6">
    <location>
        <begin position="192"/>
        <end position="209"/>
    </location>
</feature>
<evidence type="ECO:0000256" key="6">
    <source>
        <dbReference type="SAM" id="Phobius"/>
    </source>
</evidence>
<feature type="transmembrane region" description="Helical" evidence="6">
    <location>
        <begin position="101"/>
        <end position="119"/>
    </location>
</feature>
<keyword evidence="4 6" id="KW-1133">Transmembrane helix</keyword>
<organism evidence="8 9">
    <name type="scientific">Anaeromyxobacter oryzae</name>
    <dbReference type="NCBI Taxonomy" id="2918170"/>
    <lineage>
        <taxon>Bacteria</taxon>
        <taxon>Pseudomonadati</taxon>
        <taxon>Myxococcota</taxon>
        <taxon>Myxococcia</taxon>
        <taxon>Myxococcales</taxon>
        <taxon>Cystobacterineae</taxon>
        <taxon>Anaeromyxobacteraceae</taxon>
        <taxon>Anaeromyxobacter</taxon>
    </lineage>
</organism>
<dbReference type="Pfam" id="PF00892">
    <property type="entry name" value="EamA"/>
    <property type="match status" value="2"/>
</dbReference>
<comment type="similarity">
    <text evidence="2">Belongs to the EamA transporter family.</text>
</comment>
<reference evidence="9" key="1">
    <citation type="journal article" date="2022" name="Int. J. Syst. Evol. Microbiol.">
        <title>Anaeromyxobacter oryzae sp. nov., Anaeromyxobacter diazotrophicus sp. nov. and Anaeromyxobacter paludicola sp. nov., isolated from paddy soils.</title>
        <authorList>
            <person name="Itoh H."/>
            <person name="Xu Z."/>
            <person name="Mise K."/>
            <person name="Masuda Y."/>
            <person name="Ushijima N."/>
            <person name="Hayakawa C."/>
            <person name="Shiratori Y."/>
            <person name="Senoo K."/>
        </authorList>
    </citation>
    <scope>NUCLEOTIDE SEQUENCE [LARGE SCALE GENOMIC DNA]</scope>
    <source>
        <strain evidence="9">Red232</strain>
    </source>
</reference>
<keyword evidence="9" id="KW-1185">Reference proteome</keyword>
<evidence type="ECO:0000256" key="3">
    <source>
        <dbReference type="ARBA" id="ARBA00022692"/>
    </source>
</evidence>
<sequence>MSTTRRPIDGFAAGTMLLLCAIWGAQQVAIKLAAPAVAPIMQVALRSGLSALLVAAFSAWRGEQLSMRGRTARPGLVAGALFAAEFLFVAEGLRRTSASHMAVFLYTSPVFTAIGLHLLVPAERLRRHQWLGIAVAFAGIALAFLGGTAAGGTMTSRLAGDLLGVLAGAAWGATTVVIRTSALSEAPPAQTLLYQLGVGFVLLLAVALGSGQAGRVSLTPVAWGSLAFQGVVVSFASYLTWFWLLRRYLATRLSVFSFMTPIFGVAFGVVVLGDPISKTFAGGAVLVLAGILIVSGGGLLRASSS</sequence>
<evidence type="ECO:0000259" key="7">
    <source>
        <dbReference type="Pfam" id="PF00892"/>
    </source>
</evidence>
<accession>A0ABM7WQI3</accession>
<feature type="domain" description="EamA" evidence="7">
    <location>
        <begin position="159"/>
        <end position="295"/>
    </location>
</feature>